<evidence type="ECO:0000313" key="2">
    <source>
        <dbReference type="EMBL" id="ALB23895.1"/>
    </source>
</evidence>
<evidence type="ECO:0000256" key="1">
    <source>
        <dbReference type="SAM" id="Phobius"/>
    </source>
</evidence>
<organism evidence="2 3">
    <name type="scientific">Piscirickettsia salmonis</name>
    <dbReference type="NCBI Taxonomy" id="1238"/>
    <lineage>
        <taxon>Bacteria</taxon>
        <taxon>Pseudomonadati</taxon>
        <taxon>Pseudomonadota</taxon>
        <taxon>Gammaproteobacteria</taxon>
        <taxon>Thiotrichales</taxon>
        <taxon>Piscirickettsiaceae</taxon>
        <taxon>Piscirickettsia</taxon>
    </lineage>
</organism>
<gene>
    <name evidence="2" type="ORF">KU39_2719</name>
</gene>
<accession>A0AAC8ZPU3</accession>
<feature type="transmembrane region" description="Helical" evidence="1">
    <location>
        <begin position="33"/>
        <end position="53"/>
    </location>
</feature>
<sequence length="81" mass="8953">MICVIAVAERAEYYHYGQMNSEKRVKLQRGKRVLPVAIISAVVSGLLAHWVATKLGYNVPLWRAIGVVLGPVIVLTLLLLL</sequence>
<dbReference type="Proteomes" id="UP000029558">
    <property type="component" value="Chromosome"/>
</dbReference>
<reference evidence="2 3" key="1">
    <citation type="journal article" date="2014" name="Genome Announc.">
        <title>Comparative Genome Analysis of Two Isolates of the Fish Pathogen Piscirickettsia salmonis from Different Hosts Reveals Major Differences in Virulence-Associated Secretion Systems.</title>
        <authorList>
            <person name="Bohle H."/>
            <person name="Henriquez P."/>
            <person name="Grothusen H."/>
            <person name="Navas E."/>
            <person name="Sandoval A."/>
            <person name="Bustamante F."/>
            <person name="Bustos P."/>
            <person name="Mancilla M."/>
        </authorList>
    </citation>
    <scope>NUCLEOTIDE SEQUENCE [LARGE SCALE GENOMIC DNA]</scope>
    <source>
        <strain evidence="3">B1-32597</strain>
    </source>
</reference>
<keyword evidence="1" id="KW-1133">Transmembrane helix</keyword>
<evidence type="ECO:0000313" key="3">
    <source>
        <dbReference type="Proteomes" id="UP000029558"/>
    </source>
</evidence>
<dbReference type="EMBL" id="CP012508">
    <property type="protein sequence ID" value="ALB23895.1"/>
    <property type="molecule type" value="Genomic_DNA"/>
</dbReference>
<feature type="transmembrane region" description="Helical" evidence="1">
    <location>
        <begin position="59"/>
        <end position="80"/>
    </location>
</feature>
<proteinExistence type="predicted"/>
<dbReference type="AlphaFoldDB" id="A0AAC8ZPU3"/>
<name>A0AAC8ZPU3_PISSA</name>
<protein>
    <submittedName>
        <fullName evidence="2">Membrane protein</fullName>
    </submittedName>
</protein>
<dbReference type="RefSeq" id="WP_230382475.1">
    <property type="nucleotide sequence ID" value="NZ_CP013796.1"/>
</dbReference>
<keyword evidence="1" id="KW-0472">Membrane</keyword>
<keyword evidence="1" id="KW-0812">Transmembrane</keyword>